<proteinExistence type="predicted"/>
<dbReference type="EMBL" id="HBUF01599456">
    <property type="protein sequence ID" value="CAG6775703.1"/>
    <property type="molecule type" value="Transcribed_RNA"/>
</dbReference>
<organism evidence="1">
    <name type="scientific">Cacopsylla melanoneura</name>
    <dbReference type="NCBI Taxonomy" id="428564"/>
    <lineage>
        <taxon>Eukaryota</taxon>
        <taxon>Metazoa</taxon>
        <taxon>Ecdysozoa</taxon>
        <taxon>Arthropoda</taxon>
        <taxon>Hexapoda</taxon>
        <taxon>Insecta</taxon>
        <taxon>Pterygota</taxon>
        <taxon>Neoptera</taxon>
        <taxon>Paraneoptera</taxon>
        <taxon>Hemiptera</taxon>
        <taxon>Sternorrhyncha</taxon>
        <taxon>Psylloidea</taxon>
        <taxon>Psyllidae</taxon>
        <taxon>Psyllinae</taxon>
        <taxon>Cacopsylla</taxon>
    </lineage>
</organism>
<dbReference type="EMBL" id="HBUF01095053">
    <property type="protein sequence ID" value="CAG6636633.1"/>
    <property type="molecule type" value="Transcribed_RNA"/>
</dbReference>
<dbReference type="AlphaFoldDB" id="A0A8D8VUV3"/>
<reference evidence="1" key="1">
    <citation type="submission" date="2021-05" db="EMBL/GenBank/DDBJ databases">
        <authorList>
            <person name="Alioto T."/>
            <person name="Alioto T."/>
            <person name="Gomez Garrido J."/>
        </authorList>
    </citation>
    <scope>NUCLEOTIDE SEQUENCE</scope>
</reference>
<dbReference type="EMBL" id="HBUF01329242">
    <property type="protein sequence ID" value="CAG6696558.1"/>
    <property type="molecule type" value="Transcribed_RNA"/>
</dbReference>
<sequence>MPPLRSSGLVLPSWYPWYRSLSTFCPILLTYWTPRLPSSPSPCSTSSGSPCPCSPCSSHNWSRPAFPLRESTTFSIRKTWTRMRSPMMRMKRIRWSSRTVRLPGTVSRWAKSHPLLL</sequence>
<dbReference type="EMBL" id="HBUF01095051">
    <property type="protein sequence ID" value="CAG6636626.1"/>
    <property type="molecule type" value="Transcribed_RNA"/>
</dbReference>
<dbReference type="EMBL" id="HBUF01341489">
    <property type="protein sequence ID" value="CAG6704163.1"/>
    <property type="molecule type" value="Transcribed_RNA"/>
</dbReference>
<dbReference type="EMBL" id="HBUF01341490">
    <property type="protein sequence ID" value="CAG6704166.1"/>
    <property type="molecule type" value="Transcribed_RNA"/>
</dbReference>
<dbReference type="EMBL" id="HBUF01095055">
    <property type="protein sequence ID" value="CAG6636642.1"/>
    <property type="molecule type" value="Transcribed_RNA"/>
</dbReference>
<dbReference type="EMBL" id="HBUF01095049">
    <property type="protein sequence ID" value="CAG6636617.1"/>
    <property type="molecule type" value="Transcribed_RNA"/>
</dbReference>
<dbReference type="EMBL" id="HBUF01341491">
    <property type="protein sequence ID" value="CAG6704169.1"/>
    <property type="molecule type" value="Transcribed_RNA"/>
</dbReference>
<dbReference type="EMBL" id="HBUF01095046">
    <property type="protein sequence ID" value="CAG6636608.1"/>
    <property type="molecule type" value="Transcribed_RNA"/>
</dbReference>
<dbReference type="EMBL" id="HBUF01329244">
    <property type="protein sequence ID" value="CAG6696567.1"/>
    <property type="molecule type" value="Transcribed_RNA"/>
</dbReference>
<dbReference type="EMBL" id="HBUF01329245">
    <property type="protein sequence ID" value="CAG6696573.1"/>
    <property type="molecule type" value="Transcribed_RNA"/>
</dbReference>
<evidence type="ECO:0000313" key="1">
    <source>
        <dbReference type="EMBL" id="CAG6636617.1"/>
    </source>
</evidence>
<dbReference type="EMBL" id="HBUF01095052">
    <property type="protein sequence ID" value="CAG6636629.1"/>
    <property type="molecule type" value="Transcribed_RNA"/>
</dbReference>
<name>A0A8D8VUV3_9HEMI</name>
<dbReference type="EMBL" id="HBUF01329243">
    <property type="protein sequence ID" value="CAG6696563.1"/>
    <property type="molecule type" value="Transcribed_RNA"/>
</dbReference>
<dbReference type="EMBL" id="HBUF01095047">
    <property type="protein sequence ID" value="CAG6636611.1"/>
    <property type="molecule type" value="Transcribed_RNA"/>
</dbReference>
<protein>
    <submittedName>
        <fullName evidence="1">Uncharacterized protein</fullName>
    </submittedName>
</protein>
<dbReference type="EMBL" id="HBUF01599455">
    <property type="protein sequence ID" value="CAG6775699.1"/>
    <property type="molecule type" value="Transcribed_RNA"/>
</dbReference>
<dbReference type="EMBL" id="HBUF01095048">
    <property type="protein sequence ID" value="CAG6636615.1"/>
    <property type="molecule type" value="Transcribed_RNA"/>
</dbReference>
<dbReference type="EMBL" id="HBUF01329247">
    <property type="protein sequence ID" value="CAG6696582.1"/>
    <property type="molecule type" value="Transcribed_RNA"/>
</dbReference>
<dbReference type="EMBL" id="HBUF01095054">
    <property type="protein sequence ID" value="CAG6636637.1"/>
    <property type="molecule type" value="Transcribed_RNA"/>
</dbReference>
<dbReference type="EMBL" id="HBUF01599454">
    <property type="protein sequence ID" value="CAG6775696.1"/>
    <property type="molecule type" value="Transcribed_RNA"/>
</dbReference>
<dbReference type="EMBL" id="HBUF01329246">
    <property type="protein sequence ID" value="CAG6696577.1"/>
    <property type="molecule type" value="Transcribed_RNA"/>
</dbReference>
<accession>A0A8D8VUV3</accession>
<dbReference type="EMBL" id="HBUF01095050">
    <property type="protein sequence ID" value="CAG6636621.1"/>
    <property type="molecule type" value="Transcribed_RNA"/>
</dbReference>